<sequence>MEIGVNHRPEPVSASVAEEATRNPFLPATEEEYLAELRDISVSCAPRRFTLCEIDRELQDGWVFGWGLAFEDNAVLFRPGDHHVTGVFQSAESALRLFSSSRNLHLVWIDPEPAPEAVTA</sequence>
<evidence type="ECO:0000313" key="1">
    <source>
        <dbReference type="EMBL" id="KWX02504.1"/>
    </source>
</evidence>
<protein>
    <submittedName>
        <fullName evidence="1">Uncharacterized protein</fullName>
    </submittedName>
</protein>
<evidence type="ECO:0000313" key="2">
    <source>
        <dbReference type="Proteomes" id="UP000070188"/>
    </source>
</evidence>
<proteinExistence type="predicted"/>
<dbReference type="EMBL" id="LAXD01000001">
    <property type="protein sequence ID" value="KWX02504.1"/>
    <property type="molecule type" value="Genomic_DNA"/>
</dbReference>
<dbReference type="PATRIC" id="fig|1469144.10.peg.3806"/>
<keyword evidence="2" id="KW-1185">Reference proteome</keyword>
<gene>
    <name evidence="1" type="ORF">LI90_3547</name>
</gene>
<dbReference type="RefSeq" id="WP_066889545.1">
    <property type="nucleotide sequence ID" value="NZ_LAXD01000001.1"/>
</dbReference>
<dbReference type="AlphaFoldDB" id="A0A132MXG4"/>
<dbReference type="STRING" id="1469144.LI90_3547"/>
<reference evidence="2" key="1">
    <citation type="submission" date="2015-04" db="EMBL/GenBank/DDBJ databases">
        <title>Physiological reanalysis, assessment of diazotrophy, and genome sequences of multiple isolates of Streptomyces thermoautotrophicus.</title>
        <authorList>
            <person name="MacKellar D.C."/>
            <person name="Lieber L."/>
            <person name="Norman J."/>
            <person name="Bolger A."/>
            <person name="Tobin C."/>
            <person name="Murray J.W."/>
            <person name="Chang R."/>
            <person name="Ford T."/>
            <person name="Nguyen P.Q."/>
            <person name="Woodward J."/>
            <person name="Permingeat H."/>
            <person name="Joshi N.S."/>
            <person name="Silver P.A."/>
            <person name="Usadel B."/>
            <person name="Rutherford A.W."/>
            <person name="Friesen M."/>
            <person name="Prell J."/>
        </authorList>
    </citation>
    <scope>NUCLEOTIDE SEQUENCE [LARGE SCALE GENOMIC DNA]</scope>
    <source>
        <strain evidence="2">H1</strain>
    </source>
</reference>
<dbReference type="OrthoDB" id="3694433at2"/>
<dbReference type="Proteomes" id="UP000070188">
    <property type="component" value="Unassembled WGS sequence"/>
</dbReference>
<accession>A0A132MXG4</accession>
<comment type="caution">
    <text evidence="1">The sequence shown here is derived from an EMBL/GenBank/DDBJ whole genome shotgun (WGS) entry which is preliminary data.</text>
</comment>
<organism evidence="1 2">
    <name type="scientific">Carbonactinospora thermoautotrophica</name>
    <dbReference type="NCBI Taxonomy" id="1469144"/>
    <lineage>
        <taxon>Bacteria</taxon>
        <taxon>Bacillati</taxon>
        <taxon>Actinomycetota</taxon>
        <taxon>Actinomycetes</taxon>
        <taxon>Kitasatosporales</taxon>
        <taxon>Carbonactinosporaceae</taxon>
        <taxon>Carbonactinospora</taxon>
    </lineage>
</organism>
<name>A0A132MXG4_9ACTN</name>